<dbReference type="InterPro" id="IPR032675">
    <property type="entry name" value="LRR_dom_sf"/>
</dbReference>
<dbReference type="AlphaFoldDB" id="A0AAD7Z821"/>
<gene>
    <name evidence="1" type="ORF">L9F63_007251</name>
</gene>
<evidence type="ECO:0000313" key="2">
    <source>
        <dbReference type="Proteomes" id="UP001233999"/>
    </source>
</evidence>
<accession>A0AAD7Z821</accession>
<dbReference type="PANTHER" id="PTHR20933:SF3">
    <property type="entry name" value="F-BOX ONLY PROTEIN 33"/>
    <property type="match status" value="1"/>
</dbReference>
<proteinExistence type="predicted"/>
<dbReference type="Gene3D" id="3.80.10.10">
    <property type="entry name" value="Ribonuclease Inhibitor"/>
    <property type="match status" value="1"/>
</dbReference>
<comment type="caution">
    <text evidence="1">The sequence shown here is derived from an EMBL/GenBank/DDBJ whole genome shotgun (WGS) entry which is preliminary data.</text>
</comment>
<organism evidence="1 2">
    <name type="scientific">Diploptera punctata</name>
    <name type="common">Pacific beetle cockroach</name>
    <dbReference type="NCBI Taxonomy" id="6984"/>
    <lineage>
        <taxon>Eukaryota</taxon>
        <taxon>Metazoa</taxon>
        <taxon>Ecdysozoa</taxon>
        <taxon>Arthropoda</taxon>
        <taxon>Hexapoda</taxon>
        <taxon>Insecta</taxon>
        <taxon>Pterygota</taxon>
        <taxon>Neoptera</taxon>
        <taxon>Polyneoptera</taxon>
        <taxon>Dictyoptera</taxon>
        <taxon>Blattodea</taxon>
        <taxon>Blaberoidea</taxon>
        <taxon>Blaberidae</taxon>
        <taxon>Diplopterinae</taxon>
        <taxon>Diploptera</taxon>
    </lineage>
</organism>
<name>A0AAD7Z821_DIPPU</name>
<protein>
    <submittedName>
        <fullName evidence="1">Uncharacterized protein</fullName>
    </submittedName>
</protein>
<reference evidence="1" key="1">
    <citation type="journal article" date="2023" name="IScience">
        <title>Live-bearing cockroach genome reveals convergent evolutionary mechanisms linked to viviparity in insects and beyond.</title>
        <authorList>
            <person name="Fouks B."/>
            <person name="Harrison M.C."/>
            <person name="Mikhailova A.A."/>
            <person name="Marchal E."/>
            <person name="English S."/>
            <person name="Carruthers M."/>
            <person name="Jennings E.C."/>
            <person name="Chiamaka E.L."/>
            <person name="Frigard R.A."/>
            <person name="Pippel M."/>
            <person name="Attardo G.M."/>
            <person name="Benoit J.B."/>
            <person name="Bornberg-Bauer E."/>
            <person name="Tobe S.S."/>
        </authorList>
    </citation>
    <scope>NUCLEOTIDE SEQUENCE</scope>
    <source>
        <strain evidence="1">Stay&amp;Tobe</strain>
    </source>
</reference>
<evidence type="ECO:0000313" key="1">
    <source>
        <dbReference type="EMBL" id="KAJ9575885.1"/>
    </source>
</evidence>
<feature type="non-terminal residue" evidence="1">
    <location>
        <position position="1"/>
    </location>
</feature>
<dbReference type="GO" id="GO:0031398">
    <property type="term" value="P:positive regulation of protein ubiquitination"/>
    <property type="evidence" value="ECO:0007669"/>
    <property type="project" value="TreeGrafter"/>
</dbReference>
<dbReference type="EMBL" id="JASPKZ010009815">
    <property type="protein sequence ID" value="KAJ9575885.1"/>
    <property type="molecule type" value="Genomic_DNA"/>
</dbReference>
<sequence>VLSVDYDYVSDNMLAALCNVGLIRFIIHVHGIEENHPGTTNSAWANFTQHNSNCELRLTLIHSYEAVEILHSDILKPSMPLTHLKAFFCEQLNNAALHILSSWYAQRLRSLWWVDSLGSAAAQSLVQTGVGEPDPLVMAAWRCKHLEEIVLLGYKYYDDNLIAIARLRGHNLKTLQIAAQDILYEYMDNDALFYGVRALIFEVSEELGTMWSPLQDSQLHDVILNPTGGDSDEFILPVVLRDEEEA</sequence>
<dbReference type="Proteomes" id="UP001233999">
    <property type="component" value="Unassembled WGS sequence"/>
</dbReference>
<reference evidence="1" key="2">
    <citation type="submission" date="2023-05" db="EMBL/GenBank/DDBJ databases">
        <authorList>
            <person name="Fouks B."/>
        </authorList>
    </citation>
    <scope>NUCLEOTIDE SEQUENCE</scope>
    <source>
        <strain evidence="1">Stay&amp;Tobe</strain>
        <tissue evidence="1">Testes</tissue>
    </source>
</reference>
<keyword evidence="2" id="KW-1185">Reference proteome</keyword>
<dbReference type="PANTHER" id="PTHR20933">
    <property type="entry name" value="F-BOX ONLY PROTEIN 33"/>
    <property type="match status" value="1"/>
</dbReference>